<accession>A0ABN7Z967</accession>
<feature type="domain" description="Autotransporter" evidence="2">
    <location>
        <begin position="780"/>
        <end position="1058"/>
    </location>
</feature>
<dbReference type="Gene3D" id="2.160.20.20">
    <property type="match status" value="1"/>
</dbReference>
<dbReference type="InterPro" id="IPR036709">
    <property type="entry name" value="Autotransporte_beta_dom_sf"/>
</dbReference>
<dbReference type="PANTHER" id="PTHR12338:SF5">
    <property type="entry name" value="ANTIGEN 43-RELATED"/>
    <property type="match status" value="1"/>
</dbReference>
<evidence type="ECO:0000256" key="1">
    <source>
        <dbReference type="SAM" id="MobiDB-lite"/>
    </source>
</evidence>
<feature type="region of interest" description="Disordered" evidence="1">
    <location>
        <begin position="717"/>
        <end position="741"/>
    </location>
</feature>
<dbReference type="PANTHER" id="PTHR12338">
    <property type="entry name" value="AUTOTRANSPORTER"/>
    <property type="match status" value="1"/>
</dbReference>
<dbReference type="InterPro" id="IPR043990">
    <property type="entry name" value="AC_1"/>
</dbReference>
<sequence length="1058" mass="108025">MPLETCRWQRPLGHKERSTQAVGIPRPRASARLLALAAWALMEPVSGLAQTTVGPGAVAGPVTVDGTTGDKVVVGGTTITATGSAAGATVTAGTLTLDQQYPGNTGPISVQTQNGTALNIQGGNLLIGNGATISTSGVGSAVVVSGGTADITGLTINNTGTGGSGHGILANPGSTVTLRGGNSVSVTGTNGIGIGANNGGVVTLIAPVPVSAGTATGFGAAGLYVRGPGSAITVPQNMVLDLAGNQTVGVTSAAAAIAPGAIGSGLTINLGSGSGTGASGTGILAQGGGSASLDSVTVQGPNVGAGAWAHGAGSSVTLTGPSLITVTTTAKPAFNTVSLWTSTGTPIFSGVTGFSTTAGLLAVLGGTVTSTDTRVEVPVSPTGNQQPAAGATASLDGTINLTRNTINTTGAGSFGFRIDSGRITATDTRVSTTGGGAAMFINFGPGTIALTNSTVQATGPDTTGLVSLNGTPSSTHTATLSGSSLTSAQQTAILAQGPLAFSASNGSTVSGASALVRTFDQASFYPQPTNVQLTASGNSTLSGDAFNAPASVLDIGLATGSRWTGAAFDITNASVDATSTWNVTASSTVRQQVTNAGMIAFTLPSAGAYKTLTTQNYAGGGGMLRINTFLGTDGSPSDKLVINGGTAAGQTGLIVDNTTGTGALTVSNGIQVVDAVNGGTTGANAFTLARRVVAGPYEYRLFRSGVDGGNEQAWYLRSEKQPDPPPPVPPTPPAPPDPLYRPEIGAYLANQRLAASFLVHSLHDRLGEPQWIEQQTFENDDTRRGSGWVRLVGKDIGSRSADGNFDVKSTVWLLHAGGDVARWSVFRGDDRLHLGGMLGYSWGSSTGRAAGNPASADSDVQGVNVGIYGTWFQNDETRLGWYTDLWGQYGWYSNHVNGDTLPTVGYNSRVLALSAETGYAWYVRKDRDWIIEPQGQVIYVHGSEGGVTEPNGTRVDGASGSGLITRLGVRMHRTWIRESGERIQPYLTLNWWHDSVDNVIAFNQVSLRDLYPRNRYEAKLGINVQGRKGWTGWSNAGWQWGTQAYHAFIGRVGVKYTW</sequence>
<dbReference type="SUPFAM" id="SSF51126">
    <property type="entry name" value="Pectin lyase-like"/>
    <property type="match status" value="1"/>
</dbReference>
<gene>
    <name evidence="3" type="ORF">LMG23994_04908</name>
</gene>
<dbReference type="InterPro" id="IPR005546">
    <property type="entry name" value="Autotransporte_beta"/>
</dbReference>
<organism evidence="3 4">
    <name type="scientific">Cupriavidus pinatubonensis</name>
    <dbReference type="NCBI Taxonomy" id="248026"/>
    <lineage>
        <taxon>Bacteria</taxon>
        <taxon>Pseudomonadati</taxon>
        <taxon>Pseudomonadota</taxon>
        <taxon>Betaproteobacteria</taxon>
        <taxon>Burkholderiales</taxon>
        <taxon>Burkholderiaceae</taxon>
        <taxon>Cupriavidus</taxon>
    </lineage>
</organism>
<dbReference type="PROSITE" id="PS51208">
    <property type="entry name" value="AUTOTRANSPORTER"/>
    <property type="match status" value="1"/>
</dbReference>
<dbReference type="Pfam" id="PF03797">
    <property type="entry name" value="Autotransporter"/>
    <property type="match status" value="1"/>
</dbReference>
<dbReference type="InterPro" id="IPR050909">
    <property type="entry name" value="Bact_Autotransporter_VF"/>
</dbReference>
<feature type="compositionally biased region" description="Pro residues" evidence="1">
    <location>
        <begin position="723"/>
        <end position="739"/>
    </location>
</feature>
<name>A0ABN7Z967_9BURK</name>
<proteinExistence type="predicted"/>
<dbReference type="SMART" id="SM00869">
    <property type="entry name" value="Autotransporter"/>
    <property type="match status" value="1"/>
</dbReference>
<comment type="caution">
    <text evidence="3">The sequence shown here is derived from an EMBL/GenBank/DDBJ whole genome shotgun (WGS) entry which is preliminary data.</text>
</comment>
<dbReference type="InterPro" id="IPR012332">
    <property type="entry name" value="Autotransporter_pectin_lyase_C"/>
</dbReference>
<evidence type="ECO:0000313" key="4">
    <source>
        <dbReference type="Proteomes" id="UP000701702"/>
    </source>
</evidence>
<keyword evidence="4" id="KW-1185">Reference proteome</keyword>
<reference evidence="3 4" key="1">
    <citation type="submission" date="2021-08" db="EMBL/GenBank/DDBJ databases">
        <authorList>
            <person name="Peeters C."/>
        </authorList>
    </citation>
    <scope>NUCLEOTIDE SEQUENCE [LARGE SCALE GENOMIC DNA]</scope>
    <source>
        <strain evidence="3 4">LMG 23994</strain>
    </source>
</reference>
<dbReference type="CDD" id="cd01344">
    <property type="entry name" value="PL2_Passenger_AT"/>
    <property type="match status" value="1"/>
</dbReference>
<dbReference type="Pfam" id="PF18883">
    <property type="entry name" value="AC_1"/>
    <property type="match status" value="1"/>
</dbReference>
<evidence type="ECO:0000313" key="3">
    <source>
        <dbReference type="EMBL" id="CAG9182450.1"/>
    </source>
</evidence>
<dbReference type="InterPro" id="IPR006315">
    <property type="entry name" value="OM_autotransptr_brl_dom"/>
</dbReference>
<dbReference type="Proteomes" id="UP000701702">
    <property type="component" value="Unassembled WGS sequence"/>
</dbReference>
<protein>
    <recommendedName>
        <fullName evidence="2">Autotransporter domain-containing protein</fullName>
    </recommendedName>
</protein>
<evidence type="ECO:0000259" key="2">
    <source>
        <dbReference type="PROSITE" id="PS51208"/>
    </source>
</evidence>
<dbReference type="Gene3D" id="2.40.128.130">
    <property type="entry name" value="Autotransporter beta-domain"/>
    <property type="match status" value="1"/>
</dbReference>
<dbReference type="InterPro" id="IPR011050">
    <property type="entry name" value="Pectin_lyase_fold/virulence"/>
</dbReference>
<dbReference type="EMBL" id="CAJZAF010000032">
    <property type="protein sequence ID" value="CAG9182450.1"/>
    <property type="molecule type" value="Genomic_DNA"/>
</dbReference>
<dbReference type="SUPFAM" id="SSF103515">
    <property type="entry name" value="Autotransporter"/>
    <property type="match status" value="1"/>
</dbReference>
<dbReference type="NCBIfam" id="TIGR01414">
    <property type="entry name" value="autotrans_barl"/>
    <property type="match status" value="1"/>
</dbReference>